<evidence type="ECO:0000256" key="6">
    <source>
        <dbReference type="ARBA" id="ARBA00023274"/>
    </source>
</evidence>
<proteinExistence type="predicted"/>
<organism evidence="10 12">
    <name type="scientific">Smittium mucronatum</name>
    <dbReference type="NCBI Taxonomy" id="133383"/>
    <lineage>
        <taxon>Eukaryota</taxon>
        <taxon>Fungi</taxon>
        <taxon>Fungi incertae sedis</taxon>
        <taxon>Zoopagomycota</taxon>
        <taxon>Kickxellomycotina</taxon>
        <taxon>Harpellomycetes</taxon>
        <taxon>Harpellales</taxon>
        <taxon>Legeriomycetaceae</taxon>
        <taxon>Smittium</taxon>
    </lineage>
</organism>
<evidence type="ECO:0000256" key="3">
    <source>
        <dbReference type="ARBA" id="ARBA00016996"/>
    </source>
</evidence>
<dbReference type="Proteomes" id="UP000187455">
    <property type="component" value="Unassembled WGS sequence"/>
</dbReference>
<reference evidence="10 12" key="1">
    <citation type="journal article" date="2016" name="Mol. Biol. Evol.">
        <title>Genome-Wide Survey of Gut Fungi (Harpellales) Reveals the First Horizontally Transferred Ubiquitin Gene from a Mosquito Host.</title>
        <authorList>
            <person name="Wang Y."/>
            <person name="White M.M."/>
            <person name="Kvist S."/>
            <person name="Moncalvo J.M."/>
        </authorList>
    </citation>
    <scope>NUCLEOTIDE SEQUENCE [LARGE SCALE GENOMIC DNA]</scope>
    <source>
        <strain evidence="10 12">ALG-7-W6</strain>
    </source>
</reference>
<feature type="compositionally biased region" description="Basic and acidic residues" evidence="8">
    <location>
        <begin position="111"/>
        <end position="124"/>
    </location>
</feature>
<dbReference type="GO" id="GO:0030619">
    <property type="term" value="F:U1 snRNA binding"/>
    <property type="evidence" value="ECO:0007669"/>
    <property type="project" value="TreeGrafter"/>
</dbReference>
<keyword evidence="5" id="KW-0539">Nucleus</keyword>
<feature type="region of interest" description="Disordered" evidence="8">
    <location>
        <begin position="50"/>
        <end position="207"/>
    </location>
</feature>
<feature type="domain" description="RRM" evidence="9">
    <location>
        <begin position="1"/>
        <end position="39"/>
    </location>
</feature>
<protein>
    <recommendedName>
        <fullName evidence="3">U1 small nuclear ribonucleoprotein 70 kDa</fullName>
    </recommendedName>
</protein>
<reference evidence="10" key="2">
    <citation type="submission" date="2017-01" db="EMBL/GenBank/DDBJ databases">
        <authorList>
            <person name="Mah S.A."/>
            <person name="Swanson W.J."/>
            <person name="Moy G.W."/>
            <person name="Vacquier V.D."/>
        </authorList>
    </citation>
    <scope>NUCLEOTIDE SEQUENCE</scope>
    <source>
        <strain evidence="10">ALG-7-W6</strain>
    </source>
</reference>
<accession>A0A1R0GVM0</accession>
<dbReference type="STRING" id="133383.A0A1R0GVM0"/>
<dbReference type="EMBL" id="LSSL01002989">
    <property type="protein sequence ID" value="OLY80915.1"/>
    <property type="molecule type" value="Genomic_DNA"/>
</dbReference>
<dbReference type="GO" id="GO:0000398">
    <property type="term" value="P:mRNA splicing, via spliceosome"/>
    <property type="evidence" value="ECO:0007669"/>
    <property type="project" value="TreeGrafter"/>
</dbReference>
<dbReference type="InterPro" id="IPR012677">
    <property type="entry name" value="Nucleotide-bd_a/b_plait_sf"/>
</dbReference>
<sequence length="207" mass="23875">MRGYAFIEYEHERDLRRAYREADGVRIMGRRVVVDVERGRTVKGWLPRRLGGGLGGTRIGGPNQNHTYSGRFDPAVAEKTPTNGSAPSSNGVRSEGPISGSLKRGFAGTDSGREYKREREEYRGGSRPRPSAPSRGDEYDPKPSRDYGYRDDGRGRRSERDIRDRSTDRARPEFRDRDRDRPRDRGRDRDRDSYRNKSRSPKRQSRR</sequence>
<dbReference type="FunFam" id="3.30.70.330:FF:001585">
    <property type="entry name" value="U1 small nuclear ribonucleoprotein 70 kDa"/>
    <property type="match status" value="1"/>
</dbReference>
<comment type="subcellular location">
    <subcellularLocation>
        <location evidence="1">Nucleus speckle</location>
    </subcellularLocation>
    <subcellularLocation>
        <location evidence="2">Nucleus</location>
        <location evidence="2">Nucleoplasm</location>
    </subcellularLocation>
</comment>
<evidence type="ECO:0000256" key="7">
    <source>
        <dbReference type="PROSITE-ProRule" id="PRU00176"/>
    </source>
</evidence>
<feature type="compositionally biased region" description="Gly residues" evidence="8">
    <location>
        <begin position="50"/>
        <end position="59"/>
    </location>
</feature>
<dbReference type="SUPFAM" id="SSF54928">
    <property type="entry name" value="RNA-binding domain, RBD"/>
    <property type="match status" value="1"/>
</dbReference>
<feature type="compositionally biased region" description="Basic residues" evidence="8">
    <location>
        <begin position="196"/>
        <end position="207"/>
    </location>
</feature>
<evidence type="ECO:0000256" key="8">
    <source>
        <dbReference type="SAM" id="MobiDB-lite"/>
    </source>
</evidence>
<comment type="caution">
    <text evidence="10">The sequence shown here is derived from an EMBL/GenBank/DDBJ whole genome shotgun (WGS) entry which is preliminary data.</text>
</comment>
<evidence type="ECO:0000256" key="2">
    <source>
        <dbReference type="ARBA" id="ARBA00004642"/>
    </source>
</evidence>
<name>A0A1R0GVM0_9FUNG</name>
<evidence type="ECO:0000256" key="1">
    <source>
        <dbReference type="ARBA" id="ARBA00004324"/>
    </source>
</evidence>
<dbReference type="GO" id="GO:0003729">
    <property type="term" value="F:mRNA binding"/>
    <property type="evidence" value="ECO:0007669"/>
    <property type="project" value="TreeGrafter"/>
</dbReference>
<feature type="compositionally biased region" description="Polar residues" evidence="8">
    <location>
        <begin position="80"/>
        <end position="92"/>
    </location>
</feature>
<dbReference type="PROSITE" id="PS50102">
    <property type="entry name" value="RRM"/>
    <property type="match status" value="1"/>
</dbReference>
<evidence type="ECO:0000256" key="4">
    <source>
        <dbReference type="ARBA" id="ARBA00022884"/>
    </source>
</evidence>
<evidence type="ECO:0000313" key="12">
    <source>
        <dbReference type="Proteomes" id="UP000187455"/>
    </source>
</evidence>
<feature type="compositionally biased region" description="Basic and acidic residues" evidence="8">
    <location>
        <begin position="135"/>
        <end position="195"/>
    </location>
</feature>
<dbReference type="GO" id="GO:0016607">
    <property type="term" value="C:nuclear speck"/>
    <property type="evidence" value="ECO:0007669"/>
    <property type="project" value="UniProtKB-SubCell"/>
</dbReference>
<keyword evidence="4 7" id="KW-0694">RNA-binding</keyword>
<evidence type="ECO:0000313" key="11">
    <source>
        <dbReference type="EMBL" id="OLY80966.1"/>
    </source>
</evidence>
<dbReference type="InterPro" id="IPR000504">
    <property type="entry name" value="RRM_dom"/>
</dbReference>
<evidence type="ECO:0000313" key="10">
    <source>
        <dbReference type="EMBL" id="OLY80915.1"/>
    </source>
</evidence>
<dbReference type="GO" id="GO:0005685">
    <property type="term" value="C:U1 snRNP"/>
    <property type="evidence" value="ECO:0007669"/>
    <property type="project" value="TreeGrafter"/>
</dbReference>
<evidence type="ECO:0000256" key="5">
    <source>
        <dbReference type="ARBA" id="ARBA00023242"/>
    </source>
</evidence>
<dbReference type="InterPro" id="IPR035979">
    <property type="entry name" value="RBD_domain_sf"/>
</dbReference>
<dbReference type="AlphaFoldDB" id="A0A1R0GVM0"/>
<keyword evidence="12" id="KW-1185">Reference proteome</keyword>
<dbReference type="Pfam" id="PF00076">
    <property type="entry name" value="RRM_1"/>
    <property type="match status" value="1"/>
</dbReference>
<dbReference type="PANTHER" id="PTHR13952">
    <property type="entry name" value="U1 SMALL NUCLEAR RIBONUCLEOPROTEIN 70 KD"/>
    <property type="match status" value="1"/>
</dbReference>
<dbReference type="Gene3D" id="3.30.70.330">
    <property type="match status" value="1"/>
</dbReference>
<dbReference type="GO" id="GO:0071004">
    <property type="term" value="C:U2-type prespliceosome"/>
    <property type="evidence" value="ECO:0007669"/>
    <property type="project" value="TreeGrafter"/>
</dbReference>
<dbReference type="GO" id="GO:0071011">
    <property type="term" value="C:precatalytic spliceosome"/>
    <property type="evidence" value="ECO:0007669"/>
    <property type="project" value="TreeGrafter"/>
</dbReference>
<gene>
    <name evidence="11" type="ORF">AYI68_g4929</name>
    <name evidence="10" type="ORF">AYI68_g4982</name>
</gene>
<dbReference type="InterPro" id="IPR051183">
    <property type="entry name" value="U1_U11-U12_snRNP_70-35kDa"/>
</dbReference>
<keyword evidence="6 10" id="KW-0687">Ribonucleoprotein</keyword>
<dbReference type="PANTHER" id="PTHR13952:SF5">
    <property type="entry name" value="U1 SMALL NUCLEAR RIBONUCLEOPROTEIN 70 KDA"/>
    <property type="match status" value="1"/>
</dbReference>
<dbReference type="EMBL" id="LSSL01002918">
    <property type="protein sequence ID" value="OLY80966.1"/>
    <property type="molecule type" value="Genomic_DNA"/>
</dbReference>
<dbReference type="OrthoDB" id="4207594at2759"/>
<evidence type="ECO:0000259" key="9">
    <source>
        <dbReference type="PROSITE" id="PS50102"/>
    </source>
</evidence>